<dbReference type="OrthoDB" id="3264966at2"/>
<feature type="region of interest" description="Disordered" evidence="1">
    <location>
        <begin position="93"/>
        <end position="112"/>
    </location>
</feature>
<dbReference type="EMBL" id="LDRT01000079">
    <property type="protein sequence ID" value="KTR93598.1"/>
    <property type="molecule type" value="Genomic_DNA"/>
</dbReference>
<dbReference type="Pfam" id="PF18986">
    <property type="entry name" value="DUF5719"/>
    <property type="match status" value="1"/>
</dbReference>
<comment type="caution">
    <text evidence="2">The sequence shown here is derived from an EMBL/GenBank/DDBJ whole genome shotgun (WGS) entry which is preliminary data.</text>
</comment>
<dbReference type="PATRIC" id="fig|2033.6.peg.3667"/>
<dbReference type="AlphaFoldDB" id="A0A147EVH7"/>
<protein>
    <submittedName>
        <fullName evidence="2">Large extracellular alpha-helical protein</fullName>
    </submittedName>
</protein>
<dbReference type="RefSeq" id="WP_058624296.1">
    <property type="nucleotide sequence ID" value="NZ_LDRT01000079.1"/>
</dbReference>
<gene>
    <name evidence="2" type="ORF">NS220_12100</name>
</gene>
<sequence>MSSDRRLVRWATTSARVVAGSVVATAVVVGTVAGIAAPWPTLTATPVRIEATPAASDTVLACDGPLLALGRSAEQAGALSAAAAQQLVSGPADSAAGETTLTGSTGDGSGNATALRAQPRDGAAVPLAAAGSATATSDDLIGFAASACRPPLAESWLVAGATTTGANDLVVLGNPGDVPATVQLSVYGAQGVSTPPGGSNLVVPAGEQRVVPLAGLLLGEESPVVRVTSTGAPVHASLQASLTRLLLPGGVDQVAPSAQADTHVVIPGVQVLTSGGSDAGTVLRLLAPGAAATATVTLTPVGTAAPGEPRQVPLEAGKPTSLDLSGVVLGAYTVDVTADQPVVAGAWSTTGFGQGADFAWYSPAPKIAVSSAVAVASGAGAALVLTADQGAGEATVTLTPADGGAPFTVAVPDGGSVSTAVAAGAYTLDPSAPVRAAVTYASTGAVAGYPLWPANTAESAVTVLP</sequence>
<organism evidence="2 3">
    <name type="scientific">Microbacterium testaceum</name>
    <name type="common">Aureobacterium testaceum</name>
    <name type="synonym">Brevibacterium testaceum</name>
    <dbReference type="NCBI Taxonomy" id="2033"/>
    <lineage>
        <taxon>Bacteria</taxon>
        <taxon>Bacillati</taxon>
        <taxon>Actinomycetota</taxon>
        <taxon>Actinomycetes</taxon>
        <taxon>Micrococcales</taxon>
        <taxon>Microbacteriaceae</taxon>
        <taxon>Microbacterium</taxon>
    </lineage>
</organism>
<reference evidence="2 3" key="1">
    <citation type="journal article" date="2016" name="Front. Microbiol.">
        <title>Genomic Resource of Rice Seed Associated Bacteria.</title>
        <authorList>
            <person name="Midha S."/>
            <person name="Bansal K."/>
            <person name="Sharma S."/>
            <person name="Kumar N."/>
            <person name="Patil P.P."/>
            <person name="Chaudhry V."/>
            <person name="Patil P.B."/>
        </authorList>
    </citation>
    <scope>NUCLEOTIDE SEQUENCE [LARGE SCALE GENOMIC DNA]</scope>
    <source>
        <strain evidence="2 3">NS220</strain>
    </source>
</reference>
<accession>A0A147EVH7</accession>
<dbReference type="InterPro" id="IPR043777">
    <property type="entry name" value="DUF5719"/>
</dbReference>
<evidence type="ECO:0000313" key="2">
    <source>
        <dbReference type="EMBL" id="KTR93598.1"/>
    </source>
</evidence>
<evidence type="ECO:0000256" key="1">
    <source>
        <dbReference type="SAM" id="MobiDB-lite"/>
    </source>
</evidence>
<name>A0A147EVH7_MICTE</name>
<evidence type="ECO:0000313" key="3">
    <source>
        <dbReference type="Proteomes" id="UP000075025"/>
    </source>
</evidence>
<proteinExistence type="predicted"/>
<dbReference type="Proteomes" id="UP000075025">
    <property type="component" value="Unassembled WGS sequence"/>
</dbReference>